<organism evidence="2 3">
    <name type="scientific">Fundidesulfovibrio magnetotacticus</name>
    <dbReference type="NCBI Taxonomy" id="2730080"/>
    <lineage>
        <taxon>Bacteria</taxon>
        <taxon>Pseudomonadati</taxon>
        <taxon>Thermodesulfobacteriota</taxon>
        <taxon>Desulfovibrionia</taxon>
        <taxon>Desulfovibrionales</taxon>
        <taxon>Desulfovibrionaceae</taxon>
        <taxon>Fundidesulfovibrio</taxon>
    </lineage>
</organism>
<dbReference type="Gene3D" id="3.40.50.10610">
    <property type="entry name" value="ABC-type transport auxiliary lipoprotein component"/>
    <property type="match status" value="1"/>
</dbReference>
<comment type="caution">
    <text evidence="2">The sequence shown here is derived from an EMBL/GenBank/DDBJ whole genome shotgun (WGS) entry which is preliminary data.</text>
</comment>
<protein>
    <recommendedName>
        <fullName evidence="4">ABC-type transport auxiliary lipoprotein component domain-containing protein</fullName>
    </recommendedName>
</protein>
<name>A0A6V8LR94_9BACT</name>
<evidence type="ECO:0000313" key="2">
    <source>
        <dbReference type="EMBL" id="GFK95012.1"/>
    </source>
</evidence>
<dbReference type="EMBL" id="BLTE01000013">
    <property type="protein sequence ID" value="GFK95012.1"/>
    <property type="molecule type" value="Genomic_DNA"/>
</dbReference>
<reference evidence="2 3" key="1">
    <citation type="submission" date="2020-04" db="EMBL/GenBank/DDBJ databases">
        <authorList>
            <consortium name="Desulfovibrio sp. FSS-1 genome sequencing consortium"/>
            <person name="Shimoshige H."/>
            <person name="Kobayashi H."/>
            <person name="Maekawa T."/>
        </authorList>
    </citation>
    <scope>NUCLEOTIDE SEQUENCE [LARGE SCALE GENOMIC DNA]</scope>
    <source>
        <strain evidence="2 3">SIID29052-01</strain>
    </source>
</reference>
<dbReference type="RefSeq" id="WP_173085636.1">
    <property type="nucleotide sequence ID" value="NZ_BLTE01000013.1"/>
</dbReference>
<reference evidence="2 3" key="2">
    <citation type="submission" date="2020-05" db="EMBL/GenBank/DDBJ databases">
        <title>Draft genome sequence of Desulfovibrio sp. strainFSS-1.</title>
        <authorList>
            <person name="Shimoshige H."/>
            <person name="Kobayashi H."/>
            <person name="Maekawa T."/>
        </authorList>
    </citation>
    <scope>NUCLEOTIDE SEQUENCE [LARGE SCALE GENOMIC DNA]</scope>
    <source>
        <strain evidence="2 3">SIID29052-01</strain>
    </source>
</reference>
<dbReference type="AlphaFoldDB" id="A0A6V8LR94"/>
<dbReference type="Proteomes" id="UP000494245">
    <property type="component" value="Unassembled WGS sequence"/>
</dbReference>
<evidence type="ECO:0000256" key="1">
    <source>
        <dbReference type="SAM" id="MobiDB-lite"/>
    </source>
</evidence>
<evidence type="ECO:0000313" key="3">
    <source>
        <dbReference type="Proteomes" id="UP000494245"/>
    </source>
</evidence>
<feature type="region of interest" description="Disordered" evidence="1">
    <location>
        <begin position="1"/>
        <end position="22"/>
    </location>
</feature>
<gene>
    <name evidence="2" type="ORF">NNJEOMEG_02860</name>
</gene>
<keyword evidence="3" id="KW-1185">Reference proteome</keyword>
<sequence>MNRSAAPLHRAPTRARRPEGPAARLRLASAHSPRTPGARRLPGLPALAALCLALACLAAGCATPLNRPAPERRLFNITAVRAEAAAPARDKSVLKVRPLQVSPAYQGKEMVYRLDEVSFEADYYHAFFVQPALNLTQQTEQWMGRAGLFGNVVDSTSQVQDTHLLEGMVNALYGDFRDRAAPKAVLEIQFFLLKNQNERYQVAFSKSYRKEVPIPANFKDASGLAEGYNQALAQVLGELEVDLKGAK</sequence>
<evidence type="ECO:0008006" key="4">
    <source>
        <dbReference type="Google" id="ProtNLM"/>
    </source>
</evidence>
<accession>A0A6V8LR94</accession>
<proteinExistence type="predicted"/>
<dbReference type="SUPFAM" id="SSF159594">
    <property type="entry name" value="XCC0632-like"/>
    <property type="match status" value="1"/>
</dbReference>